<protein>
    <submittedName>
        <fullName evidence="1">Uncharacterized protein</fullName>
    </submittedName>
</protein>
<evidence type="ECO:0000313" key="2">
    <source>
        <dbReference type="Proteomes" id="UP000193986"/>
    </source>
</evidence>
<dbReference type="Proteomes" id="UP000193986">
    <property type="component" value="Unassembled WGS sequence"/>
</dbReference>
<gene>
    <name evidence="1" type="ORF">BCR39DRAFT_524742</name>
</gene>
<keyword evidence="2" id="KW-1185">Reference proteome</keyword>
<evidence type="ECO:0000313" key="1">
    <source>
        <dbReference type="EMBL" id="ORY31948.1"/>
    </source>
</evidence>
<organism evidence="1 2">
    <name type="scientific">Naematelia encephala</name>
    <dbReference type="NCBI Taxonomy" id="71784"/>
    <lineage>
        <taxon>Eukaryota</taxon>
        <taxon>Fungi</taxon>
        <taxon>Dikarya</taxon>
        <taxon>Basidiomycota</taxon>
        <taxon>Agaricomycotina</taxon>
        <taxon>Tremellomycetes</taxon>
        <taxon>Tremellales</taxon>
        <taxon>Naemateliaceae</taxon>
        <taxon>Naematelia</taxon>
    </lineage>
</organism>
<reference evidence="1 2" key="1">
    <citation type="submission" date="2016-07" db="EMBL/GenBank/DDBJ databases">
        <title>Pervasive Adenine N6-methylation of Active Genes in Fungi.</title>
        <authorList>
            <consortium name="DOE Joint Genome Institute"/>
            <person name="Mondo S.J."/>
            <person name="Dannebaum R.O."/>
            <person name="Kuo R.C."/>
            <person name="Labutti K."/>
            <person name="Haridas S."/>
            <person name="Kuo A."/>
            <person name="Salamov A."/>
            <person name="Ahrendt S.R."/>
            <person name="Lipzen A."/>
            <person name="Sullivan W."/>
            <person name="Andreopoulos W.B."/>
            <person name="Clum A."/>
            <person name="Lindquist E."/>
            <person name="Daum C."/>
            <person name="Ramamoorthy G.K."/>
            <person name="Gryganskyi A."/>
            <person name="Culley D."/>
            <person name="Magnuson J.K."/>
            <person name="James T.Y."/>
            <person name="O'Malley M.A."/>
            <person name="Stajich J.E."/>
            <person name="Spatafora J.W."/>
            <person name="Visel A."/>
            <person name="Grigoriev I.V."/>
        </authorList>
    </citation>
    <scope>NUCLEOTIDE SEQUENCE [LARGE SCALE GENOMIC DNA]</scope>
    <source>
        <strain evidence="1 2">68-887.2</strain>
    </source>
</reference>
<proteinExistence type="predicted"/>
<accession>A0A1Y2BAS3</accession>
<dbReference type="AlphaFoldDB" id="A0A1Y2BAS3"/>
<dbReference type="InParanoid" id="A0A1Y2BAS3"/>
<sequence>MRSNPSMYRHTKYYRPHSASAPYRPTAYHSSSAKALLSPFYSRSFVRGIRRQSQTEAEGASGNNEKRESETITGWLGWAWMAFICRLSDSVDRPVQRKVPGEKWRRRDWA</sequence>
<comment type="caution">
    <text evidence="1">The sequence shown here is derived from an EMBL/GenBank/DDBJ whole genome shotgun (WGS) entry which is preliminary data.</text>
</comment>
<dbReference type="EMBL" id="MCFC01000012">
    <property type="protein sequence ID" value="ORY31948.1"/>
    <property type="molecule type" value="Genomic_DNA"/>
</dbReference>
<name>A0A1Y2BAS3_9TREE</name>